<proteinExistence type="predicted"/>
<dbReference type="PANTHER" id="PTHR30055">
    <property type="entry name" value="HTH-TYPE TRANSCRIPTIONAL REGULATOR RUTR"/>
    <property type="match status" value="1"/>
</dbReference>
<dbReference type="SUPFAM" id="SSF48498">
    <property type="entry name" value="Tetracyclin repressor-like, C-terminal domain"/>
    <property type="match status" value="1"/>
</dbReference>
<dbReference type="Pfam" id="PF14246">
    <property type="entry name" value="TetR_C_7"/>
    <property type="match status" value="1"/>
</dbReference>
<evidence type="ECO:0000313" key="4">
    <source>
        <dbReference type="EMBL" id="CAP44566.1"/>
    </source>
</evidence>
<dbReference type="Gene3D" id="1.10.357.10">
    <property type="entry name" value="Tetracycline Repressor, domain 2"/>
    <property type="match status" value="1"/>
</dbReference>
<dbReference type="InterPro" id="IPR036271">
    <property type="entry name" value="Tet_transcr_reg_TetR-rel_C_sf"/>
</dbReference>
<dbReference type="PRINTS" id="PR00455">
    <property type="entry name" value="HTHTETR"/>
</dbReference>
<dbReference type="SUPFAM" id="SSF46689">
    <property type="entry name" value="Homeodomain-like"/>
    <property type="match status" value="1"/>
</dbReference>
<dbReference type="PROSITE" id="PS50977">
    <property type="entry name" value="HTH_TETR_2"/>
    <property type="match status" value="1"/>
</dbReference>
<dbReference type="InterPro" id="IPR050109">
    <property type="entry name" value="HTH-type_TetR-like_transc_reg"/>
</dbReference>
<feature type="DNA-binding region" description="H-T-H motif" evidence="2">
    <location>
        <begin position="40"/>
        <end position="59"/>
    </location>
</feature>
<dbReference type="GO" id="GO:0003700">
    <property type="term" value="F:DNA-binding transcription factor activity"/>
    <property type="evidence" value="ECO:0007669"/>
    <property type="project" value="TreeGrafter"/>
</dbReference>
<evidence type="ECO:0000256" key="2">
    <source>
        <dbReference type="PROSITE-ProRule" id="PRU00335"/>
    </source>
</evidence>
<name>A9IAB2_BORPD</name>
<dbReference type="InterPro" id="IPR039536">
    <property type="entry name" value="TetR_C_Proteobacteria"/>
</dbReference>
<feature type="domain" description="HTH tetR-type" evidence="3">
    <location>
        <begin position="18"/>
        <end position="77"/>
    </location>
</feature>
<evidence type="ECO:0000313" key="5">
    <source>
        <dbReference type="Proteomes" id="UP000001225"/>
    </source>
</evidence>
<evidence type="ECO:0000259" key="3">
    <source>
        <dbReference type="PROSITE" id="PS50977"/>
    </source>
</evidence>
<organism evidence="4 5">
    <name type="scientific">Bordetella petrii (strain ATCC BAA-461 / DSM 12804 / CCUG 43448 / CIP 107267 / Se-1111R)</name>
    <dbReference type="NCBI Taxonomy" id="340100"/>
    <lineage>
        <taxon>Bacteria</taxon>
        <taxon>Pseudomonadati</taxon>
        <taxon>Pseudomonadota</taxon>
        <taxon>Betaproteobacteria</taxon>
        <taxon>Burkholderiales</taxon>
        <taxon>Alcaligenaceae</taxon>
        <taxon>Bordetella</taxon>
    </lineage>
</organism>
<dbReference type="Proteomes" id="UP000001225">
    <property type="component" value="Chromosome"/>
</dbReference>
<dbReference type="Pfam" id="PF00440">
    <property type="entry name" value="TetR_N"/>
    <property type="match status" value="1"/>
</dbReference>
<dbReference type="InterPro" id="IPR009057">
    <property type="entry name" value="Homeodomain-like_sf"/>
</dbReference>
<accession>A9IAB2</accession>
<dbReference type="EMBL" id="AM902716">
    <property type="protein sequence ID" value="CAP44566.1"/>
    <property type="molecule type" value="Genomic_DNA"/>
</dbReference>
<evidence type="ECO:0000256" key="1">
    <source>
        <dbReference type="ARBA" id="ARBA00023125"/>
    </source>
</evidence>
<dbReference type="GO" id="GO:0000976">
    <property type="term" value="F:transcription cis-regulatory region binding"/>
    <property type="evidence" value="ECO:0007669"/>
    <property type="project" value="TreeGrafter"/>
</dbReference>
<gene>
    <name evidence="4" type="ordered locus">Bpet4217</name>
</gene>
<dbReference type="PANTHER" id="PTHR30055:SF146">
    <property type="entry name" value="HTH-TYPE TRANSCRIPTIONAL DUAL REGULATOR CECR"/>
    <property type="match status" value="1"/>
</dbReference>
<keyword evidence="1 2" id="KW-0238">DNA-binding</keyword>
<dbReference type="KEGG" id="bpt:Bpet4217"/>
<sequence length="216" mass="23926">MTPFAQGMPGRYFGPEPGSKSHTVLQAARKVFLTHGFSATTDMIQQMAGVSKSTVYAHYANKETLFSAVIEAECQSFSDKVSAIRFQSGKLKDTLAALGSAYLDIVLTPEKLALYRIVIAEAPRFPRLAHKFYEAGPNAVVSIVARYLDIAVTSRELELGALKTEELALVFISSIRSEPHLFNLTHPDKSLSPQKTTAWVEMVVNSFIHSYLRKDR</sequence>
<protein>
    <submittedName>
        <fullName evidence="4">Transcriptional regulator, TetR family</fullName>
    </submittedName>
</protein>
<dbReference type="STRING" id="94624.Bpet4217"/>
<dbReference type="Gene3D" id="1.10.10.60">
    <property type="entry name" value="Homeodomain-like"/>
    <property type="match status" value="1"/>
</dbReference>
<dbReference type="InterPro" id="IPR001647">
    <property type="entry name" value="HTH_TetR"/>
</dbReference>
<keyword evidence="5" id="KW-1185">Reference proteome</keyword>
<dbReference type="eggNOG" id="COG1309">
    <property type="taxonomic scope" value="Bacteria"/>
</dbReference>
<reference evidence="4 5" key="1">
    <citation type="journal article" date="2008" name="BMC Genomics">
        <title>The missing link: Bordetella petrii is endowed with both the metabolic versatility of environmental bacteria and virulence traits of pathogenic Bordetellae.</title>
        <authorList>
            <person name="Gross R."/>
            <person name="Guzman C.A."/>
            <person name="Sebaihia M."/>
            <person name="Martins Dos Santos V.A."/>
            <person name="Pieper D.H."/>
            <person name="Koebnik R."/>
            <person name="Lechner M."/>
            <person name="Bartels D."/>
            <person name="Buhrmester J."/>
            <person name="Choudhuri J.V."/>
            <person name="Ebensen T."/>
            <person name="Gaigalat L."/>
            <person name="Herrmann S."/>
            <person name="Khachane A.N."/>
            <person name="Larisch C."/>
            <person name="Link S."/>
            <person name="Linke B."/>
            <person name="Meyer F."/>
            <person name="Mormann S."/>
            <person name="Nakunst D."/>
            <person name="Rueckert C."/>
            <person name="Schneiker-Bekel S."/>
            <person name="Schulze K."/>
            <person name="Vorhoelter F.J."/>
            <person name="Yevsa T."/>
            <person name="Engle J.T."/>
            <person name="Goldman W.E."/>
            <person name="Puehler A."/>
            <person name="Goebel U.B."/>
            <person name="Goesmann A."/>
            <person name="Bloecker H."/>
            <person name="Kaiser O."/>
            <person name="Martinez-Arias R."/>
        </authorList>
    </citation>
    <scope>NUCLEOTIDE SEQUENCE [LARGE SCALE GENOMIC DNA]</scope>
    <source>
        <strain evidence="5">ATCC BAA-461 / DSM 12804 / CCUG 43448 / CIP 107267 / Se-1111R</strain>
    </source>
</reference>
<dbReference type="AlphaFoldDB" id="A9IAB2"/>